<evidence type="ECO:0000256" key="4">
    <source>
        <dbReference type="ARBA" id="ARBA00023136"/>
    </source>
</evidence>
<evidence type="ECO:0000313" key="5">
    <source>
        <dbReference type="EMBL" id="JAN22621.1"/>
    </source>
</evidence>
<reference evidence="5" key="1">
    <citation type="submission" date="2015-10" db="EMBL/GenBank/DDBJ databases">
        <title>EvidentialGene: Evidence-directed Construction of Complete mRNA Transcriptomes without Genomes.</title>
        <authorList>
            <person name="Gilbert D.G."/>
        </authorList>
    </citation>
    <scope>NUCLEOTIDE SEQUENCE</scope>
</reference>
<comment type="subcellular location">
    <subcellularLocation>
        <location evidence="1">Membrane</location>
        <topology evidence="1">Multi-pass membrane protein</topology>
    </subcellularLocation>
</comment>
<dbReference type="GO" id="GO:0016020">
    <property type="term" value="C:membrane"/>
    <property type="evidence" value="ECO:0007669"/>
    <property type="project" value="UniProtKB-SubCell"/>
</dbReference>
<accession>A0A0P5RGI4</accession>
<dbReference type="InterPro" id="IPR004853">
    <property type="entry name" value="Sugar_P_trans_dom"/>
</dbReference>
<keyword evidence="2" id="KW-0812">Transmembrane</keyword>
<dbReference type="AlphaFoldDB" id="A0A0P5RGI4"/>
<evidence type="ECO:0000256" key="1">
    <source>
        <dbReference type="ARBA" id="ARBA00004141"/>
    </source>
</evidence>
<protein>
    <submittedName>
        <fullName evidence="5">GDP-fucose transporter</fullName>
    </submittedName>
</protein>
<dbReference type="OrthoDB" id="5547497at2759"/>
<dbReference type="InterPro" id="IPR050186">
    <property type="entry name" value="TPT_transporter"/>
</dbReference>
<name>A0A0P5RGI4_9CRUS</name>
<evidence type="ECO:0000256" key="3">
    <source>
        <dbReference type="ARBA" id="ARBA00022989"/>
    </source>
</evidence>
<sequence length="375" mass="41685">MYPRQQYSSLPISSPNLKRKMEKLGAEESLLKKYLRIFAVVTVYWAVSISLVFINKALLSGSTNGTTVDAPLFVTWFQCVVTVALCAILAFGAKFFPNFGKFPELGFDVQVMLKVLPLSLVFVAMISFNNLCLKYVGVAFYYIGRSLTTVFNVLMTWILLGEHHSFIKIFSENNVLCDKHLGEKTSFSALICCAIIVGGFWLGVDQEGVAGSLSISGTIYGVLASLFVSLNSIYTKKVLPFVDQSIWLLGYYNNLNACLLFLPLMLLNGELPTLMAFEGYSNLTFWTMMVAGGVFGFAIGYVTGLQIQVTSPLTHNISGTAKACAQTVLATYWYSEVKPFLWWISNWVVLFGSAAYTRVRQQEMEKNHKSKVIAS</sequence>
<keyword evidence="4" id="KW-0472">Membrane</keyword>
<evidence type="ECO:0000256" key="2">
    <source>
        <dbReference type="ARBA" id="ARBA00022692"/>
    </source>
</evidence>
<proteinExistence type="predicted"/>
<organism evidence="5">
    <name type="scientific">Daphnia magna</name>
    <dbReference type="NCBI Taxonomy" id="35525"/>
    <lineage>
        <taxon>Eukaryota</taxon>
        <taxon>Metazoa</taxon>
        <taxon>Ecdysozoa</taxon>
        <taxon>Arthropoda</taxon>
        <taxon>Crustacea</taxon>
        <taxon>Branchiopoda</taxon>
        <taxon>Diplostraca</taxon>
        <taxon>Cladocera</taxon>
        <taxon>Anomopoda</taxon>
        <taxon>Daphniidae</taxon>
        <taxon>Daphnia</taxon>
    </lineage>
</organism>
<keyword evidence="3" id="KW-1133">Transmembrane helix</keyword>
<dbReference type="PANTHER" id="PTHR11132">
    <property type="entry name" value="SOLUTE CARRIER FAMILY 35"/>
    <property type="match status" value="1"/>
</dbReference>
<dbReference type="Pfam" id="PF03151">
    <property type="entry name" value="TPT"/>
    <property type="match status" value="1"/>
</dbReference>
<dbReference type="EMBL" id="GDIQ01072116">
    <property type="protein sequence ID" value="JAN22621.1"/>
    <property type="molecule type" value="Transcribed_RNA"/>
</dbReference>